<dbReference type="Proteomes" id="UP000269945">
    <property type="component" value="Unassembled WGS sequence"/>
</dbReference>
<dbReference type="AlphaFoldDB" id="A0A9X9M482"/>
<sequence length="184" mass="20198">MLSCLRPKCWEILFLYLFSHDENVAHSVVAKQVGGDMTFHTVFSLAANAKVASLWGPPCHPDSCSGFRLSMPALWFAGWSPLAHLLCFCSTGLRRGVARSYLPVWDLSNSHLKTVPSAPQPSIYIACSQTGTPRGLWKPIYSLAKSPPRLSCASYVQFGIFTEGAVSKQLHQEPSKGQTDWQAG</sequence>
<evidence type="ECO:0000313" key="2">
    <source>
        <dbReference type="Proteomes" id="UP000269945"/>
    </source>
</evidence>
<reference evidence="1 2" key="1">
    <citation type="submission" date="2018-10" db="EMBL/GenBank/DDBJ databases">
        <authorList>
            <person name="Ekblom R."/>
            <person name="Jareborg N."/>
        </authorList>
    </citation>
    <scope>NUCLEOTIDE SEQUENCE [LARGE SCALE GENOMIC DNA]</scope>
    <source>
        <tissue evidence="1">Muscle</tissue>
    </source>
</reference>
<evidence type="ECO:0000313" key="1">
    <source>
        <dbReference type="EMBL" id="VCX34311.1"/>
    </source>
</evidence>
<accession>A0A9X9M482</accession>
<protein>
    <submittedName>
        <fullName evidence="1">Uncharacterized protein</fullName>
    </submittedName>
</protein>
<dbReference type="EMBL" id="CYRY02042491">
    <property type="protein sequence ID" value="VCX34311.1"/>
    <property type="molecule type" value="Genomic_DNA"/>
</dbReference>
<gene>
    <name evidence="1" type="ORF">BN2614_LOCUS1</name>
</gene>
<proteinExistence type="predicted"/>
<name>A0A9X9M482_GULGU</name>
<comment type="caution">
    <text evidence="1">The sequence shown here is derived from an EMBL/GenBank/DDBJ whole genome shotgun (WGS) entry which is preliminary data.</text>
</comment>
<keyword evidence="2" id="KW-1185">Reference proteome</keyword>
<organism evidence="1 2">
    <name type="scientific">Gulo gulo</name>
    <name type="common">Wolverine</name>
    <name type="synonym">Gluton</name>
    <dbReference type="NCBI Taxonomy" id="48420"/>
    <lineage>
        <taxon>Eukaryota</taxon>
        <taxon>Metazoa</taxon>
        <taxon>Chordata</taxon>
        <taxon>Craniata</taxon>
        <taxon>Vertebrata</taxon>
        <taxon>Euteleostomi</taxon>
        <taxon>Mammalia</taxon>
        <taxon>Eutheria</taxon>
        <taxon>Laurasiatheria</taxon>
        <taxon>Carnivora</taxon>
        <taxon>Caniformia</taxon>
        <taxon>Musteloidea</taxon>
        <taxon>Mustelidae</taxon>
        <taxon>Guloninae</taxon>
        <taxon>Gulo</taxon>
    </lineage>
</organism>